<evidence type="ECO:0000313" key="1">
    <source>
        <dbReference type="EMBL" id="GAA4395041.1"/>
    </source>
</evidence>
<keyword evidence="2" id="KW-1185">Reference proteome</keyword>
<proteinExistence type="predicted"/>
<protein>
    <recommendedName>
        <fullName evidence="3">Histidine phosphatase family protein</fullName>
    </recommendedName>
</protein>
<dbReference type="Proteomes" id="UP001500635">
    <property type="component" value="Unassembled WGS sequence"/>
</dbReference>
<organism evidence="1 2">
    <name type="scientific">Tsukamurella soli</name>
    <dbReference type="NCBI Taxonomy" id="644556"/>
    <lineage>
        <taxon>Bacteria</taxon>
        <taxon>Bacillati</taxon>
        <taxon>Actinomycetota</taxon>
        <taxon>Actinomycetes</taxon>
        <taxon>Mycobacteriales</taxon>
        <taxon>Tsukamurellaceae</taxon>
        <taxon>Tsukamurella</taxon>
    </lineage>
</organism>
<comment type="caution">
    <text evidence="1">The sequence shown here is derived from an EMBL/GenBank/DDBJ whole genome shotgun (WGS) entry which is preliminary data.</text>
</comment>
<name>A0ABP8JRJ6_9ACTN</name>
<evidence type="ECO:0008006" key="3">
    <source>
        <dbReference type="Google" id="ProtNLM"/>
    </source>
</evidence>
<accession>A0ABP8JRJ6</accession>
<sequence>MSAPQFIFLIRHAEKPVEVGGTTYDGIDVTGSPNPHSLIPRGWQRAGGLATLFDTAVGTMRTDLAVPGRLYSPDYSKPGKTINHRTYETILPLSRRLGLAIDTSHQEGQEAQLAAAILASGAEVCLVAWEHGHIPAIAAAIPVVAGTAVPTAWPVDRFDVVWRFTLAGGDGAAYRFAALPQSLLAGDGPV</sequence>
<gene>
    <name evidence="1" type="ORF">GCM10023147_27780</name>
</gene>
<evidence type="ECO:0000313" key="2">
    <source>
        <dbReference type="Proteomes" id="UP001500635"/>
    </source>
</evidence>
<dbReference type="EMBL" id="BAABFR010000041">
    <property type="protein sequence ID" value="GAA4395041.1"/>
    <property type="molecule type" value="Genomic_DNA"/>
</dbReference>
<dbReference type="RefSeq" id="WP_344996769.1">
    <property type="nucleotide sequence ID" value="NZ_BAABFR010000041.1"/>
</dbReference>
<reference evidence="2" key="1">
    <citation type="journal article" date="2019" name="Int. J. Syst. Evol. Microbiol.">
        <title>The Global Catalogue of Microorganisms (GCM) 10K type strain sequencing project: providing services to taxonomists for standard genome sequencing and annotation.</title>
        <authorList>
            <consortium name="The Broad Institute Genomics Platform"/>
            <consortium name="The Broad Institute Genome Sequencing Center for Infectious Disease"/>
            <person name="Wu L."/>
            <person name="Ma J."/>
        </authorList>
    </citation>
    <scope>NUCLEOTIDE SEQUENCE [LARGE SCALE GENOMIC DNA]</scope>
    <source>
        <strain evidence="2">JCM 17688</strain>
    </source>
</reference>